<reference evidence="4 5" key="1">
    <citation type="submission" date="2023-03" db="EMBL/GenBank/DDBJ databases">
        <title>Roseibium porphyridii sp. nov. and Roseibium rhodosorbium sp. nov. isolated from marine algae, Porphyridium cruentum and Rhodosorus marinus, respectively.</title>
        <authorList>
            <person name="Lee M.W."/>
            <person name="Choi B.J."/>
            <person name="Lee J.K."/>
            <person name="Choi D.G."/>
            <person name="Baek J.H."/>
            <person name="Bayburt H."/>
            <person name="Kim J.M."/>
            <person name="Han D.M."/>
            <person name="Kim K.H."/>
            <person name="Jeon C.O."/>
        </authorList>
    </citation>
    <scope>NUCLEOTIDE SEQUENCE [LARGE SCALE GENOMIC DNA]</scope>
    <source>
        <strain evidence="4 5">KMA01</strain>
    </source>
</reference>
<evidence type="ECO:0000259" key="2">
    <source>
        <dbReference type="Pfam" id="PF00725"/>
    </source>
</evidence>
<dbReference type="Pfam" id="PF02737">
    <property type="entry name" value="3HCDH_N"/>
    <property type="match status" value="1"/>
</dbReference>
<dbReference type="InterPro" id="IPR006176">
    <property type="entry name" value="3-OHacyl-CoA_DH_NAD-bd"/>
</dbReference>
<evidence type="ECO:0000313" key="5">
    <source>
        <dbReference type="Proteomes" id="UP001209803"/>
    </source>
</evidence>
<dbReference type="RefSeq" id="WP_265684046.1">
    <property type="nucleotide sequence ID" value="NZ_CP120863.1"/>
</dbReference>
<keyword evidence="5" id="KW-1185">Reference proteome</keyword>
<dbReference type="InterPro" id="IPR036291">
    <property type="entry name" value="NAD(P)-bd_dom_sf"/>
</dbReference>
<dbReference type="SUPFAM" id="SSF51735">
    <property type="entry name" value="NAD(P)-binding Rossmann-fold domains"/>
    <property type="match status" value="1"/>
</dbReference>
<dbReference type="Proteomes" id="UP001209803">
    <property type="component" value="Chromosome"/>
</dbReference>
<feature type="domain" description="3-hydroxyacyl-CoA dehydrogenase NAD binding" evidence="3">
    <location>
        <begin position="6"/>
        <end position="182"/>
    </location>
</feature>
<evidence type="ECO:0000313" key="4">
    <source>
        <dbReference type="EMBL" id="WFE91556.1"/>
    </source>
</evidence>
<sequence length="307" mass="33659">MARSFTIAVLGAGLMGHGIALTFARAGHKVNVFDAFQAGLDALPERVSKSLDAMGVENAENAEVLDRISAHKEINACVCDADFVFEAAPEKPELKRALFQEVEQYASANTVFASNTSVIPITTIMADLEHQDRSLGTHWWNPPHLIPLVEVIKTQWTDETTIEQTVELLTSVGKTPVRVEKDVAGFIGNRLQHAMWREAIYLVESGVCTAEAVDKVVNASFGRRLSVLGPLANADLVGTDLTLDIHENVLADLDNRPAPSPYLRDLVETGKLGMKSGEGFMSWTPEDMEDVRTRVATHLRKLETILT</sequence>
<dbReference type="InterPro" id="IPR006108">
    <property type="entry name" value="3HC_DH_C"/>
</dbReference>
<dbReference type="Gene3D" id="1.10.1040.10">
    <property type="entry name" value="N-(1-d-carboxylethyl)-l-norvaline Dehydrogenase, domain 2"/>
    <property type="match status" value="1"/>
</dbReference>
<dbReference type="InterPro" id="IPR008927">
    <property type="entry name" value="6-PGluconate_DH-like_C_sf"/>
</dbReference>
<dbReference type="Gene3D" id="3.40.50.720">
    <property type="entry name" value="NAD(P)-binding Rossmann-like Domain"/>
    <property type="match status" value="1"/>
</dbReference>
<keyword evidence="1" id="KW-0560">Oxidoreductase</keyword>
<dbReference type="InterPro" id="IPR013328">
    <property type="entry name" value="6PGD_dom2"/>
</dbReference>
<dbReference type="SUPFAM" id="SSF48179">
    <property type="entry name" value="6-phosphogluconate dehydrogenase C-terminal domain-like"/>
    <property type="match status" value="1"/>
</dbReference>
<evidence type="ECO:0000259" key="3">
    <source>
        <dbReference type="Pfam" id="PF02737"/>
    </source>
</evidence>
<evidence type="ECO:0000256" key="1">
    <source>
        <dbReference type="ARBA" id="ARBA00023002"/>
    </source>
</evidence>
<dbReference type="Pfam" id="PF00725">
    <property type="entry name" value="3HCDH"/>
    <property type="match status" value="1"/>
</dbReference>
<proteinExistence type="predicted"/>
<gene>
    <name evidence="4" type="ORF">K1718_09410</name>
</gene>
<organism evidence="4 5">
    <name type="scientific">Roseibium porphyridii</name>
    <dbReference type="NCBI Taxonomy" id="2866279"/>
    <lineage>
        <taxon>Bacteria</taxon>
        <taxon>Pseudomonadati</taxon>
        <taxon>Pseudomonadota</taxon>
        <taxon>Alphaproteobacteria</taxon>
        <taxon>Hyphomicrobiales</taxon>
        <taxon>Stappiaceae</taxon>
        <taxon>Roseibium</taxon>
    </lineage>
</organism>
<protein>
    <submittedName>
        <fullName evidence="4">3-hydroxyacyl-CoA dehydrogenase family protein</fullName>
    </submittedName>
</protein>
<dbReference type="PANTHER" id="PTHR48075">
    <property type="entry name" value="3-HYDROXYACYL-COA DEHYDROGENASE FAMILY PROTEIN"/>
    <property type="match status" value="1"/>
</dbReference>
<dbReference type="PIRSF" id="PIRSF000105">
    <property type="entry name" value="HCDH"/>
    <property type="match status" value="1"/>
</dbReference>
<accession>A0ABY8F7Y5</accession>
<dbReference type="EMBL" id="CP120863">
    <property type="protein sequence ID" value="WFE91556.1"/>
    <property type="molecule type" value="Genomic_DNA"/>
</dbReference>
<dbReference type="InterPro" id="IPR022694">
    <property type="entry name" value="3-OHacyl-CoA_DH"/>
</dbReference>
<feature type="domain" description="3-hydroxyacyl-CoA dehydrogenase C-terminal" evidence="2">
    <location>
        <begin position="185"/>
        <end position="283"/>
    </location>
</feature>
<name>A0ABY8F7Y5_9HYPH</name>
<dbReference type="PANTHER" id="PTHR48075:SF5">
    <property type="entry name" value="3-HYDROXYBUTYRYL-COA DEHYDROGENASE"/>
    <property type="match status" value="1"/>
</dbReference>